<feature type="region of interest" description="Disordered" evidence="1">
    <location>
        <begin position="26"/>
        <end position="73"/>
    </location>
</feature>
<evidence type="ECO:0000313" key="3">
    <source>
        <dbReference type="Proteomes" id="UP000237347"/>
    </source>
</evidence>
<protein>
    <submittedName>
        <fullName evidence="2">Uncharacterized protein</fullName>
    </submittedName>
</protein>
<comment type="caution">
    <text evidence="2">The sequence shown here is derived from an EMBL/GenBank/DDBJ whole genome shotgun (WGS) entry which is preliminary data.</text>
</comment>
<sequence length="73" mass="7826">MNISTSLKEFFLPLITKLLQLFPKFTHNHPQPSSSGDAVDPDLAAGDDGVDPVEVPAESCFSSCAPPHPHRLG</sequence>
<evidence type="ECO:0000313" key="2">
    <source>
        <dbReference type="EMBL" id="KAK7826930.1"/>
    </source>
</evidence>
<dbReference type="Proteomes" id="UP000237347">
    <property type="component" value="Unassembled WGS sequence"/>
</dbReference>
<accession>A0AAW0JKD0</accession>
<reference evidence="2 3" key="1">
    <citation type="journal article" date="2018" name="Sci. Data">
        <title>The draft genome sequence of cork oak.</title>
        <authorList>
            <person name="Ramos A.M."/>
            <person name="Usie A."/>
            <person name="Barbosa P."/>
            <person name="Barros P.M."/>
            <person name="Capote T."/>
            <person name="Chaves I."/>
            <person name="Simoes F."/>
            <person name="Abreu I."/>
            <person name="Carrasquinho I."/>
            <person name="Faro C."/>
            <person name="Guimaraes J.B."/>
            <person name="Mendonca D."/>
            <person name="Nobrega F."/>
            <person name="Rodrigues L."/>
            <person name="Saibo N.J.M."/>
            <person name="Varela M.C."/>
            <person name="Egas C."/>
            <person name="Matos J."/>
            <person name="Miguel C.M."/>
            <person name="Oliveira M.M."/>
            <person name="Ricardo C.P."/>
            <person name="Goncalves S."/>
        </authorList>
    </citation>
    <scope>NUCLEOTIDE SEQUENCE [LARGE SCALE GENOMIC DNA]</scope>
    <source>
        <strain evidence="3">cv. HL8</strain>
    </source>
</reference>
<proteinExistence type="predicted"/>
<evidence type="ECO:0000256" key="1">
    <source>
        <dbReference type="SAM" id="MobiDB-lite"/>
    </source>
</evidence>
<gene>
    <name evidence="2" type="ORF">CFP56_031610</name>
</gene>
<name>A0AAW0JKD0_QUESU</name>
<organism evidence="2 3">
    <name type="scientific">Quercus suber</name>
    <name type="common">Cork oak</name>
    <dbReference type="NCBI Taxonomy" id="58331"/>
    <lineage>
        <taxon>Eukaryota</taxon>
        <taxon>Viridiplantae</taxon>
        <taxon>Streptophyta</taxon>
        <taxon>Embryophyta</taxon>
        <taxon>Tracheophyta</taxon>
        <taxon>Spermatophyta</taxon>
        <taxon>Magnoliopsida</taxon>
        <taxon>eudicotyledons</taxon>
        <taxon>Gunneridae</taxon>
        <taxon>Pentapetalae</taxon>
        <taxon>rosids</taxon>
        <taxon>fabids</taxon>
        <taxon>Fagales</taxon>
        <taxon>Fagaceae</taxon>
        <taxon>Quercus</taxon>
    </lineage>
</organism>
<dbReference type="AlphaFoldDB" id="A0AAW0JKD0"/>
<dbReference type="EMBL" id="PKMF04000533">
    <property type="protein sequence ID" value="KAK7826930.1"/>
    <property type="molecule type" value="Genomic_DNA"/>
</dbReference>
<keyword evidence="3" id="KW-1185">Reference proteome</keyword>